<dbReference type="Proteomes" id="UP001153954">
    <property type="component" value="Unassembled WGS sequence"/>
</dbReference>
<evidence type="ECO:0000256" key="1">
    <source>
        <dbReference type="SAM" id="Coils"/>
    </source>
</evidence>
<evidence type="ECO:0000313" key="2">
    <source>
        <dbReference type="EMBL" id="CAH2101559.1"/>
    </source>
</evidence>
<reference evidence="2" key="1">
    <citation type="submission" date="2022-03" db="EMBL/GenBank/DDBJ databases">
        <authorList>
            <person name="Tunstrom K."/>
        </authorList>
    </citation>
    <scope>NUCLEOTIDE SEQUENCE</scope>
</reference>
<comment type="caution">
    <text evidence="2">The sequence shown here is derived from an EMBL/GenBank/DDBJ whole genome shotgun (WGS) entry which is preliminary data.</text>
</comment>
<dbReference type="EMBL" id="CAKOGL010000023">
    <property type="protein sequence ID" value="CAH2101559.1"/>
    <property type="molecule type" value="Genomic_DNA"/>
</dbReference>
<protein>
    <submittedName>
        <fullName evidence="2">Uncharacterized protein</fullName>
    </submittedName>
</protein>
<sequence>MISTDSAPVLLTLQSPEDKANNYEYEFSAMEKYGTNEVFQRELGDSIKAVTQALCEHTPSEEMVKLQAENACLEKQMAFLRAEVAELKEIAVQRDLPTKYARILITGLDNFVTPEMVAAAVAKAGQIDASIVKTGEVSVGPGGMGVVVARCPIAAVKTIADGGRILIG</sequence>
<organism evidence="2 3">
    <name type="scientific">Euphydryas editha</name>
    <name type="common">Edith's checkerspot</name>
    <dbReference type="NCBI Taxonomy" id="104508"/>
    <lineage>
        <taxon>Eukaryota</taxon>
        <taxon>Metazoa</taxon>
        <taxon>Ecdysozoa</taxon>
        <taxon>Arthropoda</taxon>
        <taxon>Hexapoda</taxon>
        <taxon>Insecta</taxon>
        <taxon>Pterygota</taxon>
        <taxon>Neoptera</taxon>
        <taxon>Endopterygota</taxon>
        <taxon>Lepidoptera</taxon>
        <taxon>Glossata</taxon>
        <taxon>Ditrysia</taxon>
        <taxon>Papilionoidea</taxon>
        <taxon>Nymphalidae</taxon>
        <taxon>Nymphalinae</taxon>
        <taxon>Euphydryas</taxon>
    </lineage>
</organism>
<feature type="coiled-coil region" evidence="1">
    <location>
        <begin position="63"/>
        <end position="90"/>
    </location>
</feature>
<name>A0AAU9UVE4_EUPED</name>
<accession>A0AAU9UVE4</accession>
<evidence type="ECO:0000313" key="3">
    <source>
        <dbReference type="Proteomes" id="UP001153954"/>
    </source>
</evidence>
<dbReference type="AlphaFoldDB" id="A0AAU9UVE4"/>
<gene>
    <name evidence="2" type="ORF">EEDITHA_LOCUS16300</name>
</gene>
<keyword evidence="1" id="KW-0175">Coiled coil</keyword>
<keyword evidence="3" id="KW-1185">Reference proteome</keyword>
<proteinExistence type="predicted"/>